<reference evidence="1 2" key="1">
    <citation type="journal article" date="2015" name="Nature">
        <title>rRNA introns, odd ribosomes, and small enigmatic genomes across a large radiation of phyla.</title>
        <authorList>
            <person name="Brown C.T."/>
            <person name="Hug L.A."/>
            <person name="Thomas B.C."/>
            <person name="Sharon I."/>
            <person name="Castelle C.J."/>
            <person name="Singh A."/>
            <person name="Wilkins M.J."/>
            <person name="Williams K.H."/>
            <person name="Banfield J.F."/>
        </authorList>
    </citation>
    <scope>NUCLEOTIDE SEQUENCE [LARGE SCALE GENOMIC DNA]</scope>
</reference>
<accession>A0A0G0UJ65</accession>
<comment type="caution">
    <text evidence="1">The sequence shown here is derived from an EMBL/GenBank/DDBJ whole genome shotgun (WGS) entry which is preliminary data.</text>
</comment>
<sequence>MDFSHRDTSSFAESVHKQSSFKILDFSEWKKRNKEASGIEKNCVLSFPELLAREHVQESSCEQVFSKRIQEWIEHVKEKGVNPRDLETVELLFQLSQNAKNMGDLFRRIYKVQPFESFEAFCSVFCSGLTDKQRECVRKQIDWFLERVIQPQRIIKGDPESEDPYRFRLSTYFPEGVWMLLPRQEFYDSYDTYVEQGVLEEASELLKNGYTSPDYTHATGSIALSDLAKQKAILSAGELQRQNHTIKTGEQYSMLKTADGLESVYVDPGGPRYGYHVMNWFDEYPVTFGINAKQQAKFLQSIGFHYPNGSFFLDLHTDGEQIIGPKVPFSSIETIYVWKKYESQIRDWIKQYIPEVRLISLEAEHLLSELESKSGYRSLIESFAEKQGLSFEEGAVLFLKEIIQANQSS</sequence>
<dbReference type="Proteomes" id="UP000034616">
    <property type="component" value="Unassembled WGS sequence"/>
</dbReference>
<organism evidence="1 2">
    <name type="scientific">Candidatus Uhrbacteria bacterium GW2011_GWC2_41_11</name>
    <dbReference type="NCBI Taxonomy" id="1618985"/>
    <lineage>
        <taxon>Bacteria</taxon>
        <taxon>Candidatus Uhriibacteriota</taxon>
    </lineage>
</organism>
<gene>
    <name evidence="1" type="ORF">UU35_C0002G0067</name>
</gene>
<evidence type="ECO:0000313" key="2">
    <source>
        <dbReference type="Proteomes" id="UP000034616"/>
    </source>
</evidence>
<dbReference type="EMBL" id="LCAH01000002">
    <property type="protein sequence ID" value="KKR87566.1"/>
    <property type="molecule type" value="Genomic_DNA"/>
</dbReference>
<name>A0A0G0UJ65_9BACT</name>
<proteinExistence type="predicted"/>
<protein>
    <submittedName>
        <fullName evidence="1">Uncharacterized protein</fullName>
    </submittedName>
</protein>
<evidence type="ECO:0000313" key="1">
    <source>
        <dbReference type="EMBL" id="KKR87566.1"/>
    </source>
</evidence>
<dbReference type="AlphaFoldDB" id="A0A0G0UJ65"/>